<dbReference type="AlphaFoldDB" id="A0A379JKA6"/>
<dbReference type="InterPro" id="IPR013538">
    <property type="entry name" value="ASHA1/2-like_C"/>
</dbReference>
<name>A0A379JKA6_9NOCA</name>
<reference evidence="3 4" key="1">
    <citation type="submission" date="2018-06" db="EMBL/GenBank/DDBJ databases">
        <authorList>
            <consortium name="Pathogen Informatics"/>
            <person name="Doyle S."/>
        </authorList>
    </citation>
    <scope>NUCLEOTIDE SEQUENCE [LARGE SCALE GENOMIC DNA]</scope>
    <source>
        <strain evidence="3 4">NCTC1934</strain>
    </source>
</reference>
<proteinExistence type="inferred from homology"/>
<dbReference type="Proteomes" id="UP000255467">
    <property type="component" value="Unassembled WGS sequence"/>
</dbReference>
<evidence type="ECO:0000313" key="4">
    <source>
        <dbReference type="Proteomes" id="UP000255467"/>
    </source>
</evidence>
<gene>
    <name evidence="3" type="ORF">NCTC1934_06171</name>
</gene>
<feature type="domain" description="Activator of Hsp90 ATPase homologue 1/2-like C-terminal" evidence="2">
    <location>
        <begin position="7"/>
        <end position="134"/>
    </location>
</feature>
<evidence type="ECO:0000259" key="2">
    <source>
        <dbReference type="Pfam" id="PF08327"/>
    </source>
</evidence>
<protein>
    <submittedName>
        <fullName evidence="3">Activator of Hsp90 ATPase homolog 1-like protein</fullName>
    </submittedName>
</protein>
<accession>A0A379JKA6</accession>
<sequence>MTRDIGAPRARVFAVFADFSLRQKWFRIPSRPEHLHHTLDFRVGGTEVAGGIFAPTGTAEHIEYRSRFLDIVDDERIVFGYELRINDVRRTMAQVTVEIEALDADHTRLRYTEQFVLVGFDGDGDQDFAHQRGMLPLMLNGLEGVATGRITS</sequence>
<evidence type="ECO:0000256" key="1">
    <source>
        <dbReference type="ARBA" id="ARBA00006817"/>
    </source>
</evidence>
<comment type="similarity">
    <text evidence="1">Belongs to the AHA1 family.</text>
</comment>
<dbReference type="EMBL" id="UGRY01000005">
    <property type="protein sequence ID" value="SUD48834.1"/>
    <property type="molecule type" value="Genomic_DNA"/>
</dbReference>
<evidence type="ECO:0000313" key="3">
    <source>
        <dbReference type="EMBL" id="SUD48834.1"/>
    </source>
</evidence>
<dbReference type="RefSeq" id="WP_039814553.1">
    <property type="nucleotide sequence ID" value="NZ_UGRY01000005.1"/>
</dbReference>
<organism evidence="3 4">
    <name type="scientific">Nocardia otitidiscaviarum</name>
    <dbReference type="NCBI Taxonomy" id="1823"/>
    <lineage>
        <taxon>Bacteria</taxon>
        <taxon>Bacillati</taxon>
        <taxon>Actinomycetota</taxon>
        <taxon>Actinomycetes</taxon>
        <taxon>Mycobacteriales</taxon>
        <taxon>Nocardiaceae</taxon>
        <taxon>Nocardia</taxon>
    </lineage>
</organism>
<dbReference type="Gene3D" id="3.30.530.20">
    <property type="match status" value="1"/>
</dbReference>
<dbReference type="SUPFAM" id="SSF55961">
    <property type="entry name" value="Bet v1-like"/>
    <property type="match status" value="1"/>
</dbReference>
<dbReference type="InterPro" id="IPR023393">
    <property type="entry name" value="START-like_dom_sf"/>
</dbReference>
<dbReference type="Pfam" id="PF08327">
    <property type="entry name" value="AHSA1"/>
    <property type="match status" value="1"/>
</dbReference>
<keyword evidence="4" id="KW-1185">Reference proteome</keyword>